<reference evidence="1" key="1">
    <citation type="submission" date="2019-03" db="EMBL/GenBank/DDBJ databases">
        <title>WGS assembly of Setaria viridis.</title>
        <authorList>
            <person name="Huang P."/>
            <person name="Jenkins J."/>
            <person name="Grimwood J."/>
            <person name="Barry K."/>
            <person name="Healey A."/>
            <person name="Mamidi S."/>
            <person name="Sreedasyam A."/>
            <person name="Shu S."/>
            <person name="Feldman M."/>
            <person name="Wu J."/>
            <person name="Yu Y."/>
            <person name="Chen C."/>
            <person name="Johnson J."/>
            <person name="Rokhsar D."/>
            <person name="Baxter I."/>
            <person name="Schmutz J."/>
            <person name="Brutnell T."/>
            <person name="Kellogg E."/>
        </authorList>
    </citation>
    <scope>NUCLEOTIDE SEQUENCE [LARGE SCALE GENOMIC DNA]</scope>
</reference>
<protein>
    <submittedName>
        <fullName evidence="1">Uncharacterized protein</fullName>
    </submittedName>
</protein>
<name>A0A4U6TKD7_SETVI</name>
<evidence type="ECO:0000313" key="1">
    <source>
        <dbReference type="EMBL" id="TKW01465.1"/>
    </source>
</evidence>
<sequence length="126" mass="13899">MDFLGLKGCCSTPCGSDTEHHRLTPRRRPVQVRRSTKCPLRSQDWTRGANCRLRRSSKIIKVEVFALDVSKNPYGLTRIRSFNGDSIFVGSGSSKSFPASLHDGVEGILSTLFLNIGAQVIDLCTT</sequence>
<accession>A0A4U6TKD7</accession>
<evidence type="ECO:0000313" key="2">
    <source>
        <dbReference type="Proteomes" id="UP000298652"/>
    </source>
</evidence>
<dbReference type="EMBL" id="CM016559">
    <property type="protein sequence ID" value="TKW01465.1"/>
    <property type="molecule type" value="Genomic_DNA"/>
</dbReference>
<proteinExistence type="predicted"/>
<dbReference type="AlphaFoldDB" id="A0A4U6TKD7"/>
<gene>
    <name evidence="1" type="ORF">SEVIR_8G182600v2</name>
</gene>
<keyword evidence="2" id="KW-1185">Reference proteome</keyword>
<dbReference type="Gramene" id="TKW01465">
    <property type="protein sequence ID" value="TKW01465"/>
    <property type="gene ID" value="SEVIR_8G182600v2"/>
</dbReference>
<dbReference type="Proteomes" id="UP000298652">
    <property type="component" value="Chromosome 8"/>
</dbReference>
<organism evidence="1 2">
    <name type="scientific">Setaria viridis</name>
    <name type="common">Green bristlegrass</name>
    <name type="synonym">Setaria italica subsp. viridis</name>
    <dbReference type="NCBI Taxonomy" id="4556"/>
    <lineage>
        <taxon>Eukaryota</taxon>
        <taxon>Viridiplantae</taxon>
        <taxon>Streptophyta</taxon>
        <taxon>Embryophyta</taxon>
        <taxon>Tracheophyta</taxon>
        <taxon>Spermatophyta</taxon>
        <taxon>Magnoliopsida</taxon>
        <taxon>Liliopsida</taxon>
        <taxon>Poales</taxon>
        <taxon>Poaceae</taxon>
        <taxon>PACMAD clade</taxon>
        <taxon>Panicoideae</taxon>
        <taxon>Panicodae</taxon>
        <taxon>Paniceae</taxon>
        <taxon>Cenchrinae</taxon>
        <taxon>Setaria</taxon>
    </lineage>
</organism>